<dbReference type="InterPro" id="IPR018060">
    <property type="entry name" value="HTH_AraC"/>
</dbReference>
<dbReference type="EMBL" id="CTEN01000003">
    <property type="protein sequence ID" value="CQR25390.1"/>
    <property type="molecule type" value="Genomic_DNA"/>
</dbReference>
<proteinExistence type="predicted"/>
<dbReference type="GO" id="GO:0043565">
    <property type="term" value="F:sequence-specific DNA binding"/>
    <property type="evidence" value="ECO:0007669"/>
    <property type="project" value="InterPro"/>
</dbReference>
<dbReference type="Pfam" id="PF12833">
    <property type="entry name" value="HTH_18"/>
    <property type="match status" value="1"/>
</dbReference>
<dbReference type="SUPFAM" id="SSF51215">
    <property type="entry name" value="Regulatory protein AraC"/>
    <property type="match status" value="1"/>
</dbReference>
<evidence type="ECO:0000256" key="3">
    <source>
        <dbReference type="ARBA" id="ARBA00023163"/>
    </source>
</evidence>
<dbReference type="InterPro" id="IPR020449">
    <property type="entry name" value="Tscrpt_reg_AraC-type_HTH"/>
</dbReference>
<dbReference type="SMART" id="SM00342">
    <property type="entry name" value="HTH_ARAC"/>
    <property type="match status" value="1"/>
</dbReference>
<sequence>MKQHLTDQFFQHQIDYDNHLLPFKYYHTHVRNGIPDVLFHWHNEFEINYVYEGSARYHIDYNYFDSQAGDIILVRPNAMHSIHPIDDVEHVTDSLVYHLDMLGASNLDQTSMLYLQPLQNDILKTVPRIQPHEEGYEKIKTAIFAIFDTIRKQESYYELLLKSRLLDLLYLLYQYGYIVKKNTDDLYRKNEKLRGLIDHIHQHYQENLTIEDMADYMGYSKTHFMSVFKQQTGTSCMEFVIQVRLREACSLLTSSLKSVLEISNHVGFNNLSNFNRQFKRYYHMTPSRYRKQFRKEQSYLGARPLKL</sequence>
<dbReference type="GO" id="GO:0003700">
    <property type="term" value="F:DNA-binding transcription factor activity"/>
    <property type="evidence" value="ECO:0007669"/>
    <property type="project" value="InterPro"/>
</dbReference>
<dbReference type="AlphaFoldDB" id="A0A0E4H8K1"/>
<keyword evidence="6" id="KW-1185">Reference proteome</keyword>
<evidence type="ECO:0000256" key="1">
    <source>
        <dbReference type="ARBA" id="ARBA00023015"/>
    </source>
</evidence>
<evidence type="ECO:0000313" key="5">
    <source>
        <dbReference type="EMBL" id="CQR25390.1"/>
    </source>
</evidence>
<dbReference type="Gene3D" id="1.10.10.60">
    <property type="entry name" value="Homeodomain-like"/>
    <property type="match status" value="2"/>
</dbReference>
<dbReference type="Proteomes" id="UP000198604">
    <property type="component" value="Unassembled WGS sequence"/>
</dbReference>
<organism evidence="5 6">
    <name type="scientific">Streptococcus varani</name>
    <dbReference type="NCBI Taxonomy" id="1608583"/>
    <lineage>
        <taxon>Bacteria</taxon>
        <taxon>Bacillati</taxon>
        <taxon>Bacillota</taxon>
        <taxon>Bacilli</taxon>
        <taxon>Lactobacillales</taxon>
        <taxon>Streptococcaceae</taxon>
        <taxon>Streptococcus</taxon>
    </lineage>
</organism>
<gene>
    <name evidence="5" type="ORF">BN1356_01732</name>
</gene>
<accession>A0A0E4H8K1</accession>
<dbReference type="PANTHER" id="PTHR43280:SF28">
    <property type="entry name" value="HTH-TYPE TRANSCRIPTIONAL ACTIVATOR RHAS"/>
    <property type="match status" value="1"/>
</dbReference>
<dbReference type="CDD" id="cd02208">
    <property type="entry name" value="cupin_RmlC-like"/>
    <property type="match status" value="1"/>
</dbReference>
<dbReference type="PRINTS" id="PR00032">
    <property type="entry name" value="HTHARAC"/>
</dbReference>
<protein>
    <submittedName>
        <fullName evidence="5">AraC family transcriptional regulator</fullName>
    </submittedName>
</protein>
<dbReference type="InterPro" id="IPR037923">
    <property type="entry name" value="HTH-like"/>
</dbReference>
<dbReference type="InterPro" id="IPR009057">
    <property type="entry name" value="Homeodomain-like_sf"/>
</dbReference>
<dbReference type="OrthoDB" id="9799319at2"/>
<dbReference type="Pfam" id="PF02311">
    <property type="entry name" value="AraC_binding"/>
    <property type="match status" value="1"/>
</dbReference>
<dbReference type="Gene3D" id="2.60.120.10">
    <property type="entry name" value="Jelly Rolls"/>
    <property type="match status" value="1"/>
</dbReference>
<dbReference type="PROSITE" id="PS01124">
    <property type="entry name" value="HTH_ARAC_FAMILY_2"/>
    <property type="match status" value="1"/>
</dbReference>
<keyword evidence="3" id="KW-0804">Transcription</keyword>
<keyword evidence="1" id="KW-0805">Transcription regulation</keyword>
<feature type="domain" description="HTH araC/xylS-type" evidence="4">
    <location>
        <begin position="194"/>
        <end position="292"/>
    </location>
</feature>
<keyword evidence="2" id="KW-0238">DNA-binding</keyword>
<evidence type="ECO:0000256" key="2">
    <source>
        <dbReference type="ARBA" id="ARBA00023125"/>
    </source>
</evidence>
<dbReference type="SUPFAM" id="SSF46689">
    <property type="entry name" value="Homeodomain-like"/>
    <property type="match status" value="2"/>
</dbReference>
<dbReference type="InterPro" id="IPR003313">
    <property type="entry name" value="AraC-bd"/>
</dbReference>
<evidence type="ECO:0000313" key="6">
    <source>
        <dbReference type="Proteomes" id="UP000198604"/>
    </source>
</evidence>
<dbReference type="InterPro" id="IPR014710">
    <property type="entry name" value="RmlC-like_jellyroll"/>
</dbReference>
<reference evidence="6" key="1">
    <citation type="submission" date="2015-03" db="EMBL/GenBank/DDBJ databases">
        <authorList>
            <person name="Urmite Genomes"/>
        </authorList>
    </citation>
    <scope>NUCLEOTIDE SEQUENCE [LARGE SCALE GENOMIC DNA]</scope>
    <source>
        <strain evidence="6">FF10</strain>
    </source>
</reference>
<dbReference type="RefSeq" id="WP_093650936.1">
    <property type="nucleotide sequence ID" value="NZ_CTEN01000003.1"/>
</dbReference>
<dbReference type="PANTHER" id="PTHR43280">
    <property type="entry name" value="ARAC-FAMILY TRANSCRIPTIONAL REGULATOR"/>
    <property type="match status" value="1"/>
</dbReference>
<evidence type="ECO:0000259" key="4">
    <source>
        <dbReference type="PROSITE" id="PS01124"/>
    </source>
</evidence>
<dbReference type="STRING" id="1608583.BN1356_01732"/>
<name>A0A0E4H8K1_9STRE</name>